<sequence>MSQKTKNGNIMSFFKPTTRPPTQQPIKPASPSPPSSPLEQKTTTPMKKIVPSTQQREIQASDDEDDFGSSSDDSLEDLSTIIGRARPGKTAQSPARNPFGTPKAKRTAVEFHASPLAIISKHKFDLKALAKDARQDDAITASSMRAKAFSSLHDQTDGQQTTDDTSQDIMEGIVKNSTGQDAQKVMRAVKRSEPGQSQLRYCFFSEEYAMPLSSAAPKKFNKGPWRLLTQGDQKTREQHLASGVPLTLLQLQGGLPEELFDWILDDICAQKSALVRQEYCNLISDCTYLIESRVTPQRLEQLLYRFGASPELGQCNSMLNLSKPGVEPYEGRDWSPLGSFLSLITAISPYMAQESIVYASQALLRMSLDKFLTYDLNLLTTYEATLDTLLDAVPQLSWDTFVSCALKPPREVATDLLIVLRDMYIAAHSVSKTRAHELRRRLAVVFLFNDPSLGRHHPDDVVTIRGIIERMDHTDFFVGPKTDFAELQANVLLLNIAVDDGSFAPSDDPEHEKQFNHDIDELAQRLRGTWRKINDSGMKLARTEAKSVIEWVQQRLAHSVRTRRKAKKSIFDLPGQQQDPFLPKQQDYMKSFLRKVPEAASEAAPEQTPKQSLSDVKDSDEPHSPNTIVVKFK</sequence>
<evidence type="ECO:0000256" key="1">
    <source>
        <dbReference type="SAM" id="MobiDB-lite"/>
    </source>
</evidence>
<feature type="region of interest" description="Disordered" evidence="1">
    <location>
        <begin position="596"/>
        <end position="633"/>
    </location>
</feature>
<reference evidence="2 3" key="1">
    <citation type="submission" date="2018-06" db="EMBL/GenBank/DDBJ databases">
        <title>Fusarium incarnatum-equiseti species complex species 28.</title>
        <authorList>
            <person name="Gardiner D.M."/>
        </authorList>
    </citation>
    <scope>NUCLEOTIDE SEQUENCE [LARGE SCALE GENOMIC DNA]</scope>
    <source>
        <strain evidence="2 3">FIESC_28</strain>
    </source>
</reference>
<feature type="compositionally biased region" description="Pro residues" evidence="1">
    <location>
        <begin position="18"/>
        <end position="36"/>
    </location>
</feature>
<proteinExistence type="predicted"/>
<feature type="compositionally biased region" description="Polar residues" evidence="1">
    <location>
        <begin position="38"/>
        <end position="58"/>
    </location>
</feature>
<dbReference type="GeneID" id="41999406"/>
<keyword evidence="3" id="KW-1185">Reference proteome</keyword>
<gene>
    <name evidence="2" type="ORF">FIESC28_09975</name>
</gene>
<organism evidence="2 3">
    <name type="scientific">Fusarium coffeatum</name>
    <dbReference type="NCBI Taxonomy" id="231269"/>
    <lineage>
        <taxon>Eukaryota</taxon>
        <taxon>Fungi</taxon>
        <taxon>Dikarya</taxon>
        <taxon>Ascomycota</taxon>
        <taxon>Pezizomycotina</taxon>
        <taxon>Sordariomycetes</taxon>
        <taxon>Hypocreomycetidae</taxon>
        <taxon>Hypocreales</taxon>
        <taxon>Nectriaceae</taxon>
        <taxon>Fusarium</taxon>
        <taxon>Fusarium incarnatum-equiseti species complex</taxon>
    </lineage>
</organism>
<comment type="caution">
    <text evidence="2">The sequence shown here is derived from an EMBL/GenBank/DDBJ whole genome shotgun (WGS) entry which is preliminary data.</text>
</comment>
<feature type="region of interest" description="Disordered" evidence="1">
    <location>
        <begin position="1"/>
        <end position="104"/>
    </location>
</feature>
<name>A0A366QWD0_9HYPO</name>
<dbReference type="EMBL" id="QKXC01000267">
    <property type="protein sequence ID" value="RBR09227.1"/>
    <property type="molecule type" value="Genomic_DNA"/>
</dbReference>
<dbReference type="Proteomes" id="UP000253153">
    <property type="component" value="Unassembled WGS sequence"/>
</dbReference>
<dbReference type="OrthoDB" id="5350396at2759"/>
<protein>
    <submittedName>
        <fullName evidence="2">Uncharacterized protein</fullName>
    </submittedName>
</protein>
<accession>A0A366QWD0</accession>
<feature type="compositionally biased region" description="Polar residues" evidence="1">
    <location>
        <begin position="1"/>
        <end position="10"/>
    </location>
</feature>
<dbReference type="RefSeq" id="XP_031011821.1">
    <property type="nucleotide sequence ID" value="XM_031164110.1"/>
</dbReference>
<evidence type="ECO:0000313" key="2">
    <source>
        <dbReference type="EMBL" id="RBR09227.1"/>
    </source>
</evidence>
<evidence type="ECO:0000313" key="3">
    <source>
        <dbReference type="Proteomes" id="UP000253153"/>
    </source>
</evidence>
<dbReference type="AlphaFoldDB" id="A0A366QWD0"/>